<reference evidence="1 2" key="1">
    <citation type="submission" date="2017-07" db="EMBL/GenBank/DDBJ databases">
        <title>Draft genome sequence of aerobic hyperthermophilic archaea, Pyrobaculum aerophilum YKB31 and YKB32.</title>
        <authorList>
            <person name="Mochizuki T."/>
            <person name="Berliner A.J."/>
            <person name="Yoshida-Takashima Y."/>
            <person name="Takaki Y."/>
            <person name="Nunoura T."/>
            <person name="Takai K."/>
        </authorList>
    </citation>
    <scope>NUCLEOTIDE SEQUENCE [LARGE SCALE GENOMIC DNA]</scope>
    <source>
        <strain evidence="1 2">YKB31</strain>
    </source>
</reference>
<accession>A0A371QX93</accession>
<dbReference type="InterPro" id="IPR027417">
    <property type="entry name" value="P-loop_NTPase"/>
</dbReference>
<evidence type="ECO:0000313" key="1">
    <source>
        <dbReference type="EMBL" id="RFA95024.1"/>
    </source>
</evidence>
<dbReference type="RefSeq" id="WP_116421421.1">
    <property type="nucleotide sequence ID" value="NZ_NMUE01000027.1"/>
</dbReference>
<evidence type="ECO:0000313" key="2">
    <source>
        <dbReference type="Proteomes" id="UP000257123"/>
    </source>
</evidence>
<name>A0A371QX93_9CREN</name>
<organism evidence="1 2">
    <name type="scientific">Pyrobaculum aerophilum</name>
    <dbReference type="NCBI Taxonomy" id="13773"/>
    <lineage>
        <taxon>Archaea</taxon>
        <taxon>Thermoproteota</taxon>
        <taxon>Thermoprotei</taxon>
        <taxon>Thermoproteales</taxon>
        <taxon>Thermoproteaceae</taxon>
        <taxon>Pyrobaculum</taxon>
    </lineage>
</organism>
<dbReference type="EMBL" id="NMUE01000027">
    <property type="protein sequence ID" value="RFA95024.1"/>
    <property type="molecule type" value="Genomic_DNA"/>
</dbReference>
<proteinExistence type="predicted"/>
<dbReference type="AlphaFoldDB" id="A0A371QX93"/>
<dbReference type="SUPFAM" id="SSF52540">
    <property type="entry name" value="P-loop containing nucleoside triphosphate hydrolases"/>
    <property type="match status" value="1"/>
</dbReference>
<gene>
    <name evidence="1" type="ORF">CGL51_08555</name>
</gene>
<dbReference type="Proteomes" id="UP000257123">
    <property type="component" value="Unassembled WGS sequence"/>
</dbReference>
<protein>
    <submittedName>
        <fullName evidence="1">Uncharacterized protein</fullName>
    </submittedName>
</protein>
<comment type="caution">
    <text evidence="1">The sequence shown here is derived from an EMBL/GenBank/DDBJ whole genome shotgun (WGS) entry which is preliminary data.</text>
</comment>
<sequence>MEKWILEKWVRKLEDVVKAYNLKIEGGALLARFLNPDGYGEYAVVEGGFRQMADDVEARLRRDRYVVIAGPRGAGKSTFLAWLLWNRLRPDAVIPLRISLDDERRHYLLDVVMQYPNALVLYDPSPPVAFDEWEFEQVAAPVLEDLKFLEEVSEIASVIAAVPSEVAPGEIALKYGVVFDARRPELAAAVLREYAQCDPPAGLAERAARYPLIAAALAGVMAGGCKWSEAEAALEKARGDVFTLALYYVDKILGASTPGEIRALSRLIPLRYITAFLQPPYSFVIPLGLVERWFRWEGLPYRRGAALLLAQKQHPVVEAGLGLLAIMAAYEVEPKDVLRDFAPWITHGEKHDAGKFKRNPFSVAEFFLSLYGDRLREEVSKTGCWRRIAYLGGLAQYTFDAYGGEPCAADDLFVQDGEFTPLSLLLLTITGKSGVYAAFADKSGEALGELEAFLERWRRGETITVGDAYYALGLSLLLASAGVGREAAGRALRAAALMLRSIYESAHEKPKEFLVYALSPLGRLAPNEWALFLAMFDGVAGSGNIVREELRKIRRRVDKEWARALVAMLYSKLGEDKKACEAFREVRDRSLRLITEAMAAAAICGGDKCKRMEKLAEELGGVALSPALKEFLKVSSELPVEEAYRLVLRNAFGLVYSALAACYKESGDLKKVAEYSEKAAEIFHELAPRMSLNPYIFAKFDALKARAALGEAVADEFRRLLEDIGYGGLYVDIFPVYLAALAAEGRAEEALELLRRERRVVELSFRGVPTLLFLKALGLDVSVGGEEVFNLVRDFLIPGLRPAVAAILGARVDPHSECARTGNPQLCLRIYEAVAGGGGGEAVEALRRALSHMVPPDLLSKASVREMVLALASPNDYVALTLLLWALAAGDKLSAKLIAETRASGKTGYRVVPGEEAVVIEKTRYSIGAFFKEVAEAVEPGLLKRALTKLYFYGM</sequence>